<dbReference type="Gene3D" id="1.20.1080.10">
    <property type="entry name" value="Glycerol uptake facilitator protein"/>
    <property type="match status" value="1"/>
</dbReference>
<feature type="transmembrane region" description="Helical" evidence="11">
    <location>
        <begin position="211"/>
        <end position="231"/>
    </location>
</feature>
<sequence length="351" mass="37621">MENLQAKGGFLPGLFPSRKKTESASVNSKDMAGPKPLPFFKRLPDNVRNHFIAMVGEFIGTFLFLFIAFAGTQVANTPQTTTGSQSTDLPQGPDPSQLMYISLCFGFSLAVNAWVFYRISGGLFNPAVTLALCLIGAVPFARGGFVFIAQMLGAMASAGVIAALFPGPLAVTTSLSGGTNLAQGVFIEMFLTAQLVFTIIMLAAEKHKSTFIAPIGIGLSLFIAELAGVYYTGGSLNPARSFGPCVANRSFPSEHWVYWVGPILGALLAAGFFWFIKSCEYETANPGQDFDDLEANVYKPEEELRRPSISHGDPTLRVLSHVSEDRASAASPILGDRAESPNSTRVQTTQN</sequence>
<keyword evidence="4" id="KW-0677">Repeat</keyword>
<reference evidence="13" key="1">
    <citation type="journal article" date="2014" name="BMC Genomics">
        <title>Genome characteristics reveal the impact of lichenization on lichen-forming fungus Endocarpon pusillum Hedwig (Verrucariales, Ascomycota).</title>
        <authorList>
            <person name="Wang Y.-Y."/>
            <person name="Liu B."/>
            <person name="Zhang X.-Y."/>
            <person name="Zhou Q.-M."/>
            <person name="Zhang T."/>
            <person name="Li H."/>
            <person name="Yu Y.-F."/>
            <person name="Zhang X.-L."/>
            <person name="Hao X.-Y."/>
            <person name="Wang M."/>
            <person name="Wang L."/>
            <person name="Wei J.-C."/>
        </authorList>
    </citation>
    <scope>NUCLEOTIDE SEQUENCE [LARGE SCALE GENOMIC DNA]</scope>
    <source>
        <strain evidence="13">Z07020 / HMAS-L-300199</strain>
    </source>
</reference>
<dbReference type="SUPFAM" id="SSF81338">
    <property type="entry name" value="Aquaporin-like"/>
    <property type="match status" value="1"/>
</dbReference>
<dbReference type="Proteomes" id="UP000019373">
    <property type="component" value="Unassembled WGS sequence"/>
</dbReference>
<keyword evidence="13" id="KW-1185">Reference proteome</keyword>
<evidence type="ECO:0000256" key="6">
    <source>
        <dbReference type="ARBA" id="ARBA00023136"/>
    </source>
</evidence>
<feature type="transmembrane region" description="Helical" evidence="11">
    <location>
        <begin position="185"/>
        <end position="204"/>
    </location>
</feature>
<protein>
    <recommendedName>
        <fullName evidence="14">Aquaporin-1</fullName>
    </recommendedName>
</protein>
<dbReference type="OrthoDB" id="3222at2759"/>
<feature type="transmembrane region" description="Helical" evidence="11">
    <location>
        <begin position="51"/>
        <end position="70"/>
    </location>
</feature>
<evidence type="ECO:0000256" key="10">
    <source>
        <dbReference type="SAM" id="MobiDB-lite"/>
    </source>
</evidence>
<evidence type="ECO:0000256" key="1">
    <source>
        <dbReference type="ARBA" id="ARBA00004141"/>
    </source>
</evidence>
<evidence type="ECO:0000256" key="7">
    <source>
        <dbReference type="ARBA" id="ARBA00023180"/>
    </source>
</evidence>
<evidence type="ECO:0000256" key="9">
    <source>
        <dbReference type="RuleBase" id="RU000477"/>
    </source>
</evidence>
<evidence type="ECO:0000256" key="11">
    <source>
        <dbReference type="SAM" id="Phobius"/>
    </source>
</evidence>
<keyword evidence="7" id="KW-0325">Glycoprotein</keyword>
<evidence type="ECO:0000256" key="2">
    <source>
        <dbReference type="ARBA" id="ARBA00006175"/>
    </source>
</evidence>
<keyword evidence="3 9" id="KW-0812">Transmembrane</keyword>
<dbReference type="EMBL" id="KE721491">
    <property type="protein sequence ID" value="ERF68914.1"/>
    <property type="molecule type" value="Genomic_DNA"/>
</dbReference>
<evidence type="ECO:0000313" key="13">
    <source>
        <dbReference type="Proteomes" id="UP000019373"/>
    </source>
</evidence>
<dbReference type="InterPro" id="IPR000425">
    <property type="entry name" value="MIP"/>
</dbReference>
<evidence type="ECO:0000256" key="8">
    <source>
        <dbReference type="ARBA" id="ARBA00034651"/>
    </source>
</evidence>
<evidence type="ECO:0008006" key="14">
    <source>
        <dbReference type="Google" id="ProtNLM"/>
    </source>
</evidence>
<keyword evidence="5 11" id="KW-1133">Transmembrane helix</keyword>
<keyword evidence="9" id="KW-0813">Transport</keyword>
<dbReference type="GO" id="GO:0005886">
    <property type="term" value="C:plasma membrane"/>
    <property type="evidence" value="ECO:0007669"/>
    <property type="project" value="TreeGrafter"/>
</dbReference>
<keyword evidence="6 11" id="KW-0472">Membrane</keyword>
<dbReference type="GO" id="GO:0015250">
    <property type="term" value="F:water channel activity"/>
    <property type="evidence" value="ECO:0007669"/>
    <property type="project" value="TreeGrafter"/>
</dbReference>
<comment type="subcellular location">
    <subcellularLocation>
        <location evidence="1">Membrane</location>
        <topology evidence="1">Multi-pass membrane protein</topology>
    </subcellularLocation>
</comment>
<dbReference type="InterPro" id="IPR034294">
    <property type="entry name" value="Aquaporin_transptr"/>
</dbReference>
<dbReference type="PANTHER" id="PTHR19139:SF199">
    <property type="entry name" value="MIP17260P"/>
    <property type="match status" value="1"/>
</dbReference>
<evidence type="ECO:0000256" key="3">
    <source>
        <dbReference type="ARBA" id="ARBA00022692"/>
    </source>
</evidence>
<dbReference type="RefSeq" id="XP_007805440.1">
    <property type="nucleotide sequence ID" value="XM_007807249.1"/>
</dbReference>
<feature type="region of interest" description="Disordered" evidence="10">
    <location>
        <begin position="327"/>
        <end position="351"/>
    </location>
</feature>
<feature type="compositionally biased region" description="Polar residues" evidence="10">
    <location>
        <begin position="340"/>
        <end position="351"/>
    </location>
</feature>
<accession>U1HJ22</accession>
<feature type="transmembrane region" description="Helical" evidence="11">
    <location>
        <begin position="256"/>
        <end position="276"/>
    </location>
</feature>
<dbReference type="PANTHER" id="PTHR19139">
    <property type="entry name" value="AQUAPORIN TRANSPORTER"/>
    <property type="match status" value="1"/>
</dbReference>
<dbReference type="AlphaFoldDB" id="U1HJ22"/>
<organism evidence="12 13">
    <name type="scientific">Endocarpon pusillum (strain Z07020 / HMAS-L-300199)</name>
    <name type="common">Lichen-forming fungus</name>
    <dbReference type="NCBI Taxonomy" id="1263415"/>
    <lineage>
        <taxon>Eukaryota</taxon>
        <taxon>Fungi</taxon>
        <taxon>Dikarya</taxon>
        <taxon>Ascomycota</taxon>
        <taxon>Pezizomycotina</taxon>
        <taxon>Eurotiomycetes</taxon>
        <taxon>Chaetothyriomycetidae</taxon>
        <taxon>Verrucariales</taxon>
        <taxon>Verrucariaceae</taxon>
        <taxon>Endocarpon</taxon>
    </lineage>
</organism>
<dbReference type="GeneID" id="19242952"/>
<dbReference type="Pfam" id="PF00230">
    <property type="entry name" value="MIP"/>
    <property type="match status" value="1"/>
</dbReference>
<dbReference type="eggNOG" id="KOG0223">
    <property type="taxonomic scope" value="Eukaryota"/>
</dbReference>
<name>U1HJ22_ENDPU</name>
<evidence type="ECO:0000256" key="5">
    <source>
        <dbReference type="ARBA" id="ARBA00022989"/>
    </source>
</evidence>
<evidence type="ECO:0000313" key="12">
    <source>
        <dbReference type="EMBL" id="ERF68914.1"/>
    </source>
</evidence>
<dbReference type="PRINTS" id="PR00783">
    <property type="entry name" value="MINTRINSICP"/>
</dbReference>
<comment type="catalytic activity">
    <reaction evidence="8">
        <text>H2O(in) = H2O(out)</text>
        <dbReference type="Rhea" id="RHEA:29667"/>
        <dbReference type="ChEBI" id="CHEBI:15377"/>
    </reaction>
</comment>
<dbReference type="FunFam" id="1.20.1080.10:FF:000024">
    <property type="entry name" value="MIP aquaporin (Eurofung)"/>
    <property type="match status" value="1"/>
</dbReference>
<dbReference type="OMA" id="VPTAMFY"/>
<feature type="region of interest" description="Disordered" evidence="10">
    <location>
        <begin position="1"/>
        <end position="30"/>
    </location>
</feature>
<gene>
    <name evidence="12" type="ORF">EPUS_08074</name>
</gene>
<dbReference type="HOGENOM" id="CLU_020019_1_7_1"/>
<proteinExistence type="inferred from homology"/>
<comment type="similarity">
    <text evidence="2 9">Belongs to the MIP/aquaporin (TC 1.A.8) family.</text>
</comment>
<dbReference type="InterPro" id="IPR023271">
    <property type="entry name" value="Aquaporin-like"/>
</dbReference>
<feature type="transmembrane region" description="Helical" evidence="11">
    <location>
        <begin position="145"/>
        <end position="165"/>
    </location>
</feature>
<evidence type="ECO:0000256" key="4">
    <source>
        <dbReference type="ARBA" id="ARBA00022737"/>
    </source>
</evidence>
<feature type="transmembrane region" description="Helical" evidence="11">
    <location>
        <begin position="123"/>
        <end position="140"/>
    </location>
</feature>